<dbReference type="InterPro" id="IPR041679">
    <property type="entry name" value="DNA2/NAM7-like_C"/>
</dbReference>
<name>A0ABN8AN19_9PROT</name>
<evidence type="ECO:0008006" key="5">
    <source>
        <dbReference type="Google" id="ProtNLM"/>
    </source>
</evidence>
<dbReference type="InterPro" id="IPR011335">
    <property type="entry name" value="Restrct_endonuc-II-like"/>
</dbReference>
<dbReference type="EMBL" id="OU912926">
    <property type="protein sequence ID" value="CAG9933156.1"/>
    <property type="molecule type" value="Genomic_DNA"/>
</dbReference>
<dbReference type="Pfam" id="PF13087">
    <property type="entry name" value="AAA_12"/>
    <property type="match status" value="1"/>
</dbReference>
<dbReference type="Proteomes" id="UP000839052">
    <property type="component" value="Chromosome"/>
</dbReference>
<gene>
    <name evidence="3" type="ORF">NTG6680_1907</name>
</gene>
<protein>
    <recommendedName>
        <fullName evidence="5">AAA domain-containing protein</fullName>
    </recommendedName>
</protein>
<dbReference type="InterPro" id="IPR027417">
    <property type="entry name" value="P-loop_NTPase"/>
</dbReference>
<sequence length="304" mass="34264">MITKEILARLNLWKMLPKKERPSIGVVTFNSEQQSLIENMVETEVRKYPDLVWFFSDTCLEPVLVKNIENIQGDERDVMLFSITYGPDATGKVSVNFGPMNRDGGERRLNVAVTRARREMIVYSTLQPEKIDLTRTQSIGVRDLKHFLEFAKGGAGALASANQGSVGGYDSLFEVAVSNALSNKHWRVIPQIGVSSYRIDLGIVHPDKPGEFLCGIECDGATYHRGATARDRDKLREQILCGLGWNIQRVWSTDWWIDAKGATDKLHNSLNKLLEVDRKKYQDAQELEVINARPLQDSTTTIVI</sequence>
<dbReference type="Gene3D" id="3.40.50.300">
    <property type="entry name" value="P-loop containing nucleotide triphosphate hydrolases"/>
    <property type="match status" value="1"/>
</dbReference>
<evidence type="ECO:0000313" key="4">
    <source>
        <dbReference type="Proteomes" id="UP000839052"/>
    </source>
</evidence>
<keyword evidence="4" id="KW-1185">Reference proteome</keyword>
<proteinExistence type="predicted"/>
<dbReference type="SUPFAM" id="SSF52540">
    <property type="entry name" value="P-loop containing nucleoside triphosphate hydrolases"/>
    <property type="match status" value="1"/>
</dbReference>
<evidence type="ECO:0000313" key="3">
    <source>
        <dbReference type="EMBL" id="CAG9933156.1"/>
    </source>
</evidence>
<dbReference type="Pfam" id="PF18741">
    <property type="entry name" value="MTES_1575"/>
    <property type="match status" value="1"/>
</dbReference>
<organism evidence="3 4">
    <name type="scientific">Candidatus Nitrotoga arctica</name>
    <dbReference type="NCBI Taxonomy" id="453162"/>
    <lineage>
        <taxon>Bacteria</taxon>
        <taxon>Pseudomonadati</taxon>
        <taxon>Pseudomonadota</taxon>
        <taxon>Betaproteobacteria</taxon>
        <taxon>Nitrosomonadales</taxon>
        <taxon>Gallionellaceae</taxon>
        <taxon>Candidatus Nitrotoga</taxon>
    </lineage>
</organism>
<dbReference type="Gene3D" id="3.40.960.10">
    <property type="entry name" value="VSR Endonuclease"/>
    <property type="match status" value="1"/>
</dbReference>
<reference evidence="3 4" key="1">
    <citation type="submission" date="2021-10" db="EMBL/GenBank/DDBJ databases">
        <authorList>
            <person name="Koch H."/>
        </authorList>
    </citation>
    <scope>NUCLEOTIDE SEQUENCE [LARGE SCALE GENOMIC DNA]</scope>
    <source>
        <strain evidence="3">6680</strain>
    </source>
</reference>
<feature type="domain" description="Restriction endonuclease type II-like" evidence="2">
    <location>
        <begin position="173"/>
        <end position="270"/>
    </location>
</feature>
<dbReference type="SUPFAM" id="SSF52980">
    <property type="entry name" value="Restriction endonuclease-like"/>
    <property type="match status" value="1"/>
</dbReference>
<accession>A0ABN8AN19</accession>
<feature type="domain" description="DNA2/NAM7 helicase-like C-terminal" evidence="1">
    <location>
        <begin position="15"/>
        <end position="123"/>
    </location>
</feature>
<evidence type="ECO:0000259" key="1">
    <source>
        <dbReference type="Pfam" id="PF13087"/>
    </source>
</evidence>
<dbReference type="InterPro" id="IPR049468">
    <property type="entry name" value="Restrct_endonuc-II-like_dom"/>
</dbReference>
<evidence type="ECO:0000259" key="2">
    <source>
        <dbReference type="Pfam" id="PF18741"/>
    </source>
</evidence>